<accession>A0A1G4I0Z9</accession>
<sequence length="134" mass="14797">MRESNIHMSYPNTVIVQHRNQTVFLALPEGASWRDARHTFASLMNLDVNRTLLVSFRHPNSREEPVPYADGETVDWNGGSCVRALSVEVSADGKQVLQEPILPPNESRGAVPSAIPLPLAMNLDAWNPIPNTEG</sequence>
<dbReference type="RefSeq" id="XP_067076938.1">
    <property type="nucleotide sequence ID" value="XM_067220837.1"/>
</dbReference>
<dbReference type="GeneID" id="92379558"/>
<proteinExistence type="predicted"/>
<evidence type="ECO:0000313" key="2">
    <source>
        <dbReference type="Proteomes" id="UP000195570"/>
    </source>
</evidence>
<dbReference type="Proteomes" id="UP000195570">
    <property type="component" value="Unassembled WGS sequence"/>
</dbReference>
<organism evidence="1 2">
    <name type="scientific">Trypanosoma equiperdum</name>
    <dbReference type="NCBI Taxonomy" id="5694"/>
    <lineage>
        <taxon>Eukaryota</taxon>
        <taxon>Discoba</taxon>
        <taxon>Euglenozoa</taxon>
        <taxon>Kinetoplastea</taxon>
        <taxon>Metakinetoplastina</taxon>
        <taxon>Trypanosomatida</taxon>
        <taxon>Trypanosomatidae</taxon>
        <taxon>Trypanosoma</taxon>
    </lineage>
</organism>
<reference evidence="1" key="1">
    <citation type="submission" date="2016-09" db="EMBL/GenBank/DDBJ databases">
        <authorList>
            <person name="Hebert L."/>
            <person name="Moumen B."/>
        </authorList>
    </citation>
    <scope>NUCLEOTIDE SEQUENCE [LARGE SCALE GENOMIC DNA]</scope>
    <source>
        <strain evidence="1">OVI</strain>
    </source>
</reference>
<name>A0A1G4I0Z9_TRYEQ</name>
<dbReference type="AlphaFoldDB" id="A0A1G4I0Z9"/>
<gene>
    <name evidence="1" type="ORF">TEOVI_000561800</name>
</gene>
<dbReference type="VEuPathDB" id="TriTrypDB:TEOVI_000561800"/>
<evidence type="ECO:0000313" key="1">
    <source>
        <dbReference type="EMBL" id="SCU65326.1"/>
    </source>
</evidence>
<comment type="caution">
    <text evidence="1">The sequence shown here is derived from an EMBL/GenBank/DDBJ whole genome shotgun (WGS) entry which is preliminary data.</text>
</comment>
<protein>
    <submittedName>
        <fullName evidence="1">Uncharacterized protein</fullName>
    </submittedName>
</protein>
<dbReference type="EMBL" id="CZPT02000276">
    <property type="protein sequence ID" value="SCU65326.1"/>
    <property type="molecule type" value="Genomic_DNA"/>
</dbReference>
<keyword evidence="2" id="KW-1185">Reference proteome</keyword>